<evidence type="ECO:0000256" key="1">
    <source>
        <dbReference type="SAM" id="Coils"/>
    </source>
</evidence>
<dbReference type="InterPro" id="IPR036928">
    <property type="entry name" value="AS_sf"/>
</dbReference>
<protein>
    <submittedName>
        <fullName evidence="3">Amidase family protein</fullName>
    </submittedName>
</protein>
<dbReference type="GO" id="GO:0003824">
    <property type="term" value="F:catalytic activity"/>
    <property type="evidence" value="ECO:0007669"/>
    <property type="project" value="InterPro"/>
</dbReference>
<proteinExistence type="predicted"/>
<feature type="coiled-coil region" evidence="1">
    <location>
        <begin position="4"/>
        <end position="31"/>
    </location>
</feature>
<evidence type="ECO:0000313" key="3">
    <source>
        <dbReference type="EMBL" id="MDJ1645658.1"/>
    </source>
</evidence>
<dbReference type="InterPro" id="IPR023631">
    <property type="entry name" value="Amidase_dom"/>
</dbReference>
<dbReference type="NCBIfam" id="NF005517">
    <property type="entry name" value="PRK07139.1"/>
    <property type="match status" value="1"/>
</dbReference>
<keyword evidence="1" id="KW-0175">Coiled coil</keyword>
<accession>A0AAJ1UZE7</accession>
<dbReference type="PANTHER" id="PTHR11895:SF151">
    <property type="entry name" value="GLUTAMYL-TRNA(GLN) AMIDOTRANSFERASE SUBUNIT A"/>
    <property type="match status" value="1"/>
</dbReference>
<gene>
    <name evidence="3" type="ORF">QLQ80_00945</name>
</gene>
<evidence type="ECO:0000313" key="4">
    <source>
        <dbReference type="Proteomes" id="UP001224428"/>
    </source>
</evidence>
<dbReference type="SUPFAM" id="SSF75304">
    <property type="entry name" value="Amidase signature (AS) enzymes"/>
    <property type="match status" value="1"/>
</dbReference>
<dbReference type="AlphaFoldDB" id="A0AAJ1UZE7"/>
<comment type="caution">
    <text evidence="3">The sequence shown here is derived from an EMBL/GenBank/DDBJ whole genome shotgun (WGS) entry which is preliminary data.</text>
</comment>
<dbReference type="RefSeq" id="WP_283823457.1">
    <property type="nucleotide sequence ID" value="NZ_JASDAY010000016.1"/>
</dbReference>
<keyword evidence="4" id="KW-1185">Reference proteome</keyword>
<name>A0AAJ1UZE7_9MOLU</name>
<organism evidence="3 4">
    <name type="scientific">Mycoplasma phocimorsus</name>
    <dbReference type="NCBI Taxonomy" id="3045839"/>
    <lineage>
        <taxon>Bacteria</taxon>
        <taxon>Bacillati</taxon>
        <taxon>Mycoplasmatota</taxon>
        <taxon>Mollicutes</taxon>
        <taxon>Mycoplasmataceae</taxon>
        <taxon>Mycoplasma</taxon>
    </lineage>
</organism>
<dbReference type="Pfam" id="PF01425">
    <property type="entry name" value="Amidase"/>
    <property type="match status" value="1"/>
</dbReference>
<dbReference type="Gene3D" id="3.90.1300.10">
    <property type="entry name" value="Amidase signature (AS) domain"/>
    <property type="match status" value="1"/>
</dbReference>
<reference evidence="3" key="1">
    <citation type="submission" date="2023-05" db="EMBL/GenBank/DDBJ databases">
        <title>Mycoplasma phocimorsus sp. nov., isolated from Scandinavian patients with seal finger or septic arthritis after contact with seals.</title>
        <authorList>
            <person name="Skafte-Holm A."/>
            <person name="Pedersen T.R."/>
            <person name="Froelund M."/>
            <person name="Stegger M."/>
            <person name="Qvortrup K."/>
            <person name="Michaels D.L."/>
            <person name="Brown D.R."/>
            <person name="Jensen J.S."/>
        </authorList>
    </citation>
    <scope>NUCLEOTIDE SEQUENCE</scope>
    <source>
        <strain evidence="3">M5725</strain>
    </source>
</reference>
<dbReference type="Proteomes" id="UP001224428">
    <property type="component" value="Unassembled WGS sequence"/>
</dbReference>
<dbReference type="InterPro" id="IPR000120">
    <property type="entry name" value="Amidase"/>
</dbReference>
<dbReference type="EMBL" id="JASDDP010000010">
    <property type="protein sequence ID" value="MDJ1645658.1"/>
    <property type="molecule type" value="Genomic_DNA"/>
</dbReference>
<sequence>MKVKGNLEQAINELKNDNNNAVANVLQYKTNNEGLLKDVVFSIKENYAFGNFTTTASSDFLVNFKTFYNSDVLKLLLDQGAIAIAKVHCDEFALGGTGTFSSHGIIKNPLDSSRYVGGSSSGSAATFSSNISFALGSDTGDSVRLPAAYIGSVGFKPSYGAISRYGLFAYASSLDTVAFFTHNVNDANFLAKILYKKSNNDLTQKIVKSELPYQKPNKVLMFDMSDVVEEYMTKSMKKLKKILEKEQIQVDFIKPELDMVNAIKPVYEIISFSEGSSNLSNLNGIAFGTRVEKSNSWKDTFMASRKHGLGKMVQRRLTLGSLFLKEENQKDLFLRAAKVRRLYKDYINSLFEKYEYIIYPSSAGIAPKFDDQAKNNYSEWILTGSNLVGNPSITLPIAKHNSLPYSIAIDSELYSDAKLLEFASYIEKLIGGK</sequence>
<evidence type="ECO:0000259" key="2">
    <source>
        <dbReference type="Pfam" id="PF01425"/>
    </source>
</evidence>
<dbReference type="PANTHER" id="PTHR11895">
    <property type="entry name" value="TRANSAMIDASE"/>
    <property type="match status" value="1"/>
</dbReference>
<feature type="domain" description="Amidase" evidence="2">
    <location>
        <begin position="15"/>
        <end position="420"/>
    </location>
</feature>